<dbReference type="EMBL" id="QUWK01000011">
    <property type="protein sequence ID" value="RFU94269.1"/>
    <property type="molecule type" value="Genomic_DNA"/>
</dbReference>
<comment type="caution">
    <text evidence="2">The sequence shown here is derived from an EMBL/GenBank/DDBJ whole genome shotgun (WGS) entry which is preliminary data.</text>
</comment>
<accession>A0A372MES1</accession>
<name>A0A372MES1_9SPIR</name>
<protein>
    <submittedName>
        <fullName evidence="2">DUF362 domain-containing protein</fullName>
    </submittedName>
</protein>
<feature type="domain" description="DUF362" evidence="1">
    <location>
        <begin position="38"/>
        <end position="229"/>
    </location>
</feature>
<dbReference type="Proteomes" id="UP000264002">
    <property type="component" value="Unassembled WGS sequence"/>
</dbReference>
<dbReference type="RefSeq" id="WP_117331023.1">
    <property type="nucleotide sequence ID" value="NZ_QUWK01000011.1"/>
</dbReference>
<proteinExistence type="predicted"/>
<dbReference type="Pfam" id="PF04015">
    <property type="entry name" value="DUF362"/>
    <property type="match status" value="1"/>
</dbReference>
<evidence type="ECO:0000313" key="2">
    <source>
        <dbReference type="EMBL" id="RFU94269.1"/>
    </source>
</evidence>
<sequence>MKKEDIIITYGSDATSMTRALLQSIDIEGLLPDKHASIALKPNLVVAVTADSGATTHPEIVVSIIEFLQEKGYHSISIVESAWVGDSTKDGFRVNGYNQISKKYNVPLVDVKGDSYEKKTVDGITMEVSQTILNTDFLISLPVLKGHCQTAMTCALKNMKGCLSDRSKRLFHSLGLHRPIAALNVVRAADLIIVDSLNGDLDFEEGGNPVETNRMFACRDSVLCDSFGASLLGFELRDVPYIEMAEHLGAGTTDLEKANVIQLNEPSDEPVVRPTGRANYLGRYTEPDSACSACYGNLIHALKRLEEVDRLKNVKRNICIGQGYKGVKDPSKAGVGICTKGLGKSLPGCPPKAIDMIKFIKELNAD</sequence>
<dbReference type="InterPro" id="IPR007160">
    <property type="entry name" value="DUF362"/>
</dbReference>
<evidence type="ECO:0000313" key="3">
    <source>
        <dbReference type="Proteomes" id="UP000264002"/>
    </source>
</evidence>
<dbReference type="AlphaFoldDB" id="A0A372MES1"/>
<reference evidence="2 3" key="2">
    <citation type="submission" date="2018-09" db="EMBL/GenBank/DDBJ databases">
        <title>Genome of Sphaerochaeta halotolerans strain 4-11.</title>
        <authorList>
            <person name="Nazina T.N."/>
            <person name="Sokolova D.S."/>
        </authorList>
    </citation>
    <scope>NUCLEOTIDE SEQUENCE [LARGE SCALE GENOMIC DNA]</scope>
    <source>
        <strain evidence="2 3">4-11</strain>
    </source>
</reference>
<reference evidence="3" key="1">
    <citation type="submission" date="2018-08" db="EMBL/GenBank/DDBJ databases">
        <authorList>
            <person name="Grouzdev D.S."/>
            <person name="Krutkina M.S."/>
        </authorList>
    </citation>
    <scope>NUCLEOTIDE SEQUENCE [LARGE SCALE GENOMIC DNA]</scope>
    <source>
        <strain evidence="3">4-11</strain>
    </source>
</reference>
<keyword evidence="3" id="KW-1185">Reference proteome</keyword>
<evidence type="ECO:0000259" key="1">
    <source>
        <dbReference type="Pfam" id="PF04015"/>
    </source>
</evidence>
<gene>
    <name evidence="2" type="ORF">DYP60_10830</name>
</gene>
<organism evidence="2 3">
    <name type="scientific">Sphaerochaeta halotolerans</name>
    <dbReference type="NCBI Taxonomy" id="2293840"/>
    <lineage>
        <taxon>Bacteria</taxon>
        <taxon>Pseudomonadati</taxon>
        <taxon>Spirochaetota</taxon>
        <taxon>Spirochaetia</taxon>
        <taxon>Spirochaetales</taxon>
        <taxon>Sphaerochaetaceae</taxon>
        <taxon>Sphaerochaeta</taxon>
    </lineage>
</organism>